<accession>G4TLS6</accession>
<organism evidence="1 2">
    <name type="scientific">Serendipita indica (strain DSM 11827)</name>
    <name type="common">Root endophyte fungus</name>
    <name type="synonym">Piriformospora indica</name>
    <dbReference type="NCBI Taxonomy" id="1109443"/>
    <lineage>
        <taxon>Eukaryota</taxon>
        <taxon>Fungi</taxon>
        <taxon>Dikarya</taxon>
        <taxon>Basidiomycota</taxon>
        <taxon>Agaricomycotina</taxon>
        <taxon>Agaricomycetes</taxon>
        <taxon>Sebacinales</taxon>
        <taxon>Serendipitaceae</taxon>
        <taxon>Serendipita</taxon>
    </lineage>
</organism>
<reference evidence="1 2" key="1">
    <citation type="journal article" date="2011" name="PLoS Pathog.">
        <title>Endophytic Life Strategies Decoded by Genome and Transcriptome Analyses of the Mutualistic Root Symbiont Piriformospora indica.</title>
        <authorList>
            <person name="Zuccaro A."/>
            <person name="Lahrmann U."/>
            <person name="Guldener U."/>
            <person name="Langen G."/>
            <person name="Pfiffi S."/>
            <person name="Biedenkopf D."/>
            <person name="Wong P."/>
            <person name="Samans B."/>
            <person name="Grimm C."/>
            <person name="Basiewicz M."/>
            <person name="Murat C."/>
            <person name="Martin F."/>
            <person name="Kogel K.H."/>
        </authorList>
    </citation>
    <scope>NUCLEOTIDE SEQUENCE [LARGE SCALE GENOMIC DNA]</scope>
    <source>
        <strain evidence="1 2">DSM 11827</strain>
    </source>
</reference>
<protein>
    <submittedName>
        <fullName evidence="1">Uncharacterized protein</fullName>
    </submittedName>
</protein>
<evidence type="ECO:0000313" key="2">
    <source>
        <dbReference type="Proteomes" id="UP000007148"/>
    </source>
</evidence>
<dbReference type="InParanoid" id="G4TLS6"/>
<dbReference type="HOGENOM" id="CLU_1856061_0_0_1"/>
<gene>
    <name evidence="1" type="ORF">PIIN_06203</name>
</gene>
<dbReference type="AlphaFoldDB" id="G4TLS6"/>
<proteinExistence type="predicted"/>
<dbReference type="EMBL" id="CAFZ01000156">
    <property type="protein sequence ID" value="CCA72269.1"/>
    <property type="molecule type" value="Genomic_DNA"/>
</dbReference>
<sequence length="138" mass="15405">MPGFATAARYLHCMASGRLHVDDDGLKSICTATPHAPLVPVFEHLFSTPKQIRNPSHSAHALWCRFGSFAISPFEALPTRAVCISTSKGLVHQWAQPSRRSALSYTVHSHHSLSFRLVIPLLYSWDVGWRFKFCCSLA</sequence>
<name>G4TLS6_SERID</name>
<evidence type="ECO:0000313" key="1">
    <source>
        <dbReference type="EMBL" id="CCA72269.1"/>
    </source>
</evidence>
<dbReference type="Proteomes" id="UP000007148">
    <property type="component" value="Unassembled WGS sequence"/>
</dbReference>
<comment type="caution">
    <text evidence="1">The sequence shown here is derived from an EMBL/GenBank/DDBJ whole genome shotgun (WGS) entry which is preliminary data.</text>
</comment>
<keyword evidence="2" id="KW-1185">Reference proteome</keyword>